<feature type="compositionally biased region" description="Polar residues" evidence="1">
    <location>
        <begin position="341"/>
        <end position="354"/>
    </location>
</feature>
<feature type="region of interest" description="Disordered" evidence="1">
    <location>
        <begin position="15"/>
        <end position="36"/>
    </location>
</feature>
<keyword evidence="3" id="KW-1185">Reference proteome</keyword>
<dbReference type="Proteomes" id="UP001392437">
    <property type="component" value="Unassembled WGS sequence"/>
</dbReference>
<organism evidence="2 3">
    <name type="scientific">Apiospora kogelbergensis</name>
    <dbReference type="NCBI Taxonomy" id="1337665"/>
    <lineage>
        <taxon>Eukaryota</taxon>
        <taxon>Fungi</taxon>
        <taxon>Dikarya</taxon>
        <taxon>Ascomycota</taxon>
        <taxon>Pezizomycotina</taxon>
        <taxon>Sordariomycetes</taxon>
        <taxon>Xylariomycetidae</taxon>
        <taxon>Amphisphaeriales</taxon>
        <taxon>Apiosporaceae</taxon>
        <taxon>Apiospora</taxon>
    </lineage>
</organism>
<protein>
    <submittedName>
        <fullName evidence="2">Uncharacterized protein</fullName>
    </submittedName>
</protein>
<evidence type="ECO:0000256" key="1">
    <source>
        <dbReference type="SAM" id="MobiDB-lite"/>
    </source>
</evidence>
<sequence>MATSFLSYLRLPNPAANSSECKSGSSTLGSQQYRPDEVKPWEDLTLENLEKTFKDVLEHQMDEPRIRNAREISPERLILYEEGSVRTLAEHWNEEVVQHALRGTQQLLHRKLPEGPFDDGHIYFRQNHGQGHIPNQDGQHQKPDWCVYQKKDEQSTKPCPNLLPGDIKPAKKWKSEWITSSDPTMRRKAYLVLNQITKYMYLGGRRYGFILSEEELVAVRLSMFTRDPEENLELANDGSAAAAHMLDSLQDLEGGPEEDFADAQRRQGRFLEYCGIPWRACGDDSFTVNLTLWWLTVLAVQDARIKSAGNYTSLGSLIRGKSPSWDLPVAEPEAIPDLSPTGDTPNGIDSSSGHQSHEEEKPGSRTIVHLYRIISIYQTPTSPGFCGILEYLIL</sequence>
<feature type="region of interest" description="Disordered" evidence="1">
    <location>
        <begin position="329"/>
        <end position="363"/>
    </location>
</feature>
<reference evidence="2 3" key="1">
    <citation type="submission" date="2023-01" db="EMBL/GenBank/DDBJ databases">
        <title>Analysis of 21 Apiospora genomes using comparative genomics revels a genus with tremendous synthesis potential of carbohydrate active enzymes and secondary metabolites.</title>
        <authorList>
            <person name="Sorensen T."/>
        </authorList>
    </citation>
    <scope>NUCLEOTIDE SEQUENCE [LARGE SCALE GENOMIC DNA]</scope>
    <source>
        <strain evidence="2 3">CBS 117206</strain>
    </source>
</reference>
<dbReference type="AlphaFoldDB" id="A0AAW0Q5X1"/>
<dbReference type="EMBL" id="JAQQWP010000011">
    <property type="protein sequence ID" value="KAK8096001.1"/>
    <property type="molecule type" value="Genomic_DNA"/>
</dbReference>
<feature type="compositionally biased region" description="Polar residues" evidence="1">
    <location>
        <begin position="15"/>
        <end position="33"/>
    </location>
</feature>
<name>A0AAW0Q5X1_9PEZI</name>
<accession>A0AAW0Q5X1</accession>
<proteinExistence type="predicted"/>
<gene>
    <name evidence="2" type="ORF">PG999_014023</name>
</gene>
<evidence type="ECO:0000313" key="2">
    <source>
        <dbReference type="EMBL" id="KAK8096001.1"/>
    </source>
</evidence>
<evidence type="ECO:0000313" key="3">
    <source>
        <dbReference type="Proteomes" id="UP001392437"/>
    </source>
</evidence>
<comment type="caution">
    <text evidence="2">The sequence shown here is derived from an EMBL/GenBank/DDBJ whole genome shotgun (WGS) entry which is preliminary data.</text>
</comment>